<organism evidence="2">
    <name type="scientific">uncultured Acidimicrobiales bacterium</name>
    <dbReference type="NCBI Taxonomy" id="310071"/>
    <lineage>
        <taxon>Bacteria</taxon>
        <taxon>Bacillati</taxon>
        <taxon>Actinomycetota</taxon>
        <taxon>Acidimicrobiia</taxon>
        <taxon>Acidimicrobiales</taxon>
        <taxon>environmental samples</taxon>
    </lineage>
</organism>
<dbReference type="GO" id="GO:0004146">
    <property type="term" value="F:dihydrofolate reductase activity"/>
    <property type="evidence" value="ECO:0007669"/>
    <property type="project" value="UniProtKB-EC"/>
</dbReference>
<feature type="domain" description="Bacterial bifunctional deaminase-reductase C-terminal" evidence="1">
    <location>
        <begin position="24"/>
        <end position="206"/>
    </location>
</feature>
<dbReference type="EC" id="1.5.1.3" evidence="2"/>
<keyword evidence="2" id="KW-0560">Oxidoreductase</keyword>
<reference evidence="2" key="1">
    <citation type="submission" date="2020-02" db="EMBL/GenBank/DDBJ databases">
        <authorList>
            <person name="Meier V. D."/>
        </authorList>
    </citation>
    <scope>NUCLEOTIDE SEQUENCE</scope>
    <source>
        <strain evidence="2">AVDCRST_MAG50</strain>
    </source>
</reference>
<proteinExistence type="predicted"/>
<dbReference type="Gene3D" id="3.40.430.10">
    <property type="entry name" value="Dihydrofolate Reductase, subunit A"/>
    <property type="match status" value="1"/>
</dbReference>
<evidence type="ECO:0000313" key="2">
    <source>
        <dbReference type="EMBL" id="CAA9216068.1"/>
    </source>
</evidence>
<dbReference type="AlphaFoldDB" id="A0A6J4H673"/>
<evidence type="ECO:0000259" key="1">
    <source>
        <dbReference type="Pfam" id="PF01872"/>
    </source>
</evidence>
<gene>
    <name evidence="2" type="ORF">AVDCRST_MAG50-221</name>
</gene>
<sequence>MSCHELVRLLSADHIHEEQHLRRITAVENVSLDGVMQAPGGADEDTRDGFAHGGWAGPYGDHVLGEYMGRGMAEEGALLFGRRTYEQFFRYWPHQTDNPFTAVLDARTKYVTSTKLADPLPWQNSVALPGDAGESVARLKAEDGPDLTLLGSGELLQTLVRHDLVDEFVLTVHPLVLGSGQRLFRNGGQPTSLELVETLPTTTGVIIARYRAVAMA</sequence>
<protein>
    <submittedName>
        <fullName evidence="2">Dihydrofolate reductase</fullName>
        <ecNumber evidence="2">1.5.1.3</ecNumber>
    </submittedName>
</protein>
<dbReference type="GO" id="GO:0008703">
    <property type="term" value="F:5-amino-6-(5-phosphoribosylamino)uracil reductase activity"/>
    <property type="evidence" value="ECO:0007669"/>
    <property type="project" value="InterPro"/>
</dbReference>
<dbReference type="InterPro" id="IPR024072">
    <property type="entry name" value="DHFR-like_dom_sf"/>
</dbReference>
<dbReference type="PANTHER" id="PTHR38011">
    <property type="entry name" value="DIHYDROFOLATE REDUCTASE FAMILY PROTEIN (AFU_ORTHOLOGUE AFUA_8G06820)"/>
    <property type="match status" value="1"/>
</dbReference>
<dbReference type="Pfam" id="PF01872">
    <property type="entry name" value="RibD_C"/>
    <property type="match status" value="1"/>
</dbReference>
<dbReference type="SUPFAM" id="SSF53597">
    <property type="entry name" value="Dihydrofolate reductase-like"/>
    <property type="match status" value="1"/>
</dbReference>
<dbReference type="PANTHER" id="PTHR38011:SF2">
    <property type="entry name" value="BIFUNCTIONAL DEAMINASE-REDUCTASE DOMAIN PROTEIN"/>
    <property type="match status" value="1"/>
</dbReference>
<dbReference type="InterPro" id="IPR050765">
    <property type="entry name" value="Riboflavin_Biosynth_HTPR"/>
</dbReference>
<dbReference type="GO" id="GO:0009231">
    <property type="term" value="P:riboflavin biosynthetic process"/>
    <property type="evidence" value="ECO:0007669"/>
    <property type="project" value="InterPro"/>
</dbReference>
<dbReference type="InterPro" id="IPR002734">
    <property type="entry name" value="RibDG_C"/>
</dbReference>
<dbReference type="EMBL" id="CADCTF010000017">
    <property type="protein sequence ID" value="CAA9216068.1"/>
    <property type="molecule type" value="Genomic_DNA"/>
</dbReference>
<accession>A0A6J4H673</accession>
<name>A0A6J4H673_9ACTN</name>